<dbReference type="Proteomes" id="UP000239576">
    <property type="component" value="Unassembled WGS sequence"/>
</dbReference>
<feature type="region of interest" description="Disordered" evidence="2">
    <location>
        <begin position="1186"/>
        <end position="1240"/>
    </location>
</feature>
<feature type="region of interest" description="Disordered" evidence="2">
    <location>
        <begin position="774"/>
        <end position="796"/>
    </location>
</feature>
<keyword evidence="4" id="KW-1185">Reference proteome</keyword>
<accession>A0A2T1E5A4</accession>
<dbReference type="EMBL" id="PVWK01000084">
    <property type="protein sequence ID" value="PSB27900.1"/>
    <property type="molecule type" value="Genomic_DNA"/>
</dbReference>
<feature type="compositionally biased region" description="Low complexity" evidence="2">
    <location>
        <begin position="77"/>
        <end position="86"/>
    </location>
</feature>
<name>A0A2T1E5A4_9CYAN</name>
<dbReference type="OrthoDB" id="526781at2"/>
<feature type="coiled-coil region" evidence="1">
    <location>
        <begin position="123"/>
        <end position="157"/>
    </location>
</feature>
<dbReference type="AlphaFoldDB" id="A0A2T1E5A4"/>
<sequence>MTSQKDQIQALITDIDGVLQKTTPRLPWVVSGEVTQQRQVLERVRNYLVTFQRRQIVGESYGQAGDRPDLLAHDIYSSQSPYQSPPLEAQAERSQAYGRDELSAQQMLQAIVQDMGYLRANVMQPLQSDLELLRQQRESLVQEIHQLESQRQGYAGQLPGNQQQMIAEFLQALMSRLQETLPQQVAQTLRGSNQQSLPYSADLARSGSAPLQAASNSIAQGLGNIQVPQSQSDELLIKLDSTLSVVFESLQRNVQAYEESLSQGLDKMHSMGQQGEMMFTALISHLANQLGQEASSYLQPPATKGLESARLANPASGAMTPGFSPSSPQPLSVVNAPLFEQPSAGATSQPFTLPFPGTEISSNFTDAVPVSALDTPAPSVDTAIDSWLRSASGVDATPTVDYELAELNLEGFDLNQLAAQDVNALLELDANLLSTNLAPQPILAPTTALPSTNESSSGSVSVEDTADIDAALKLLEQLSSELKEQPASVADADAQIDRMLSTPSPLTEDTTATGIPDDARDELDEFYESLFGNDAIAAQASLETPAAMVDVNQPPANAAVEPAPTIASPTTQTTTAQPIDVLPADTQAPKSTLVPPEIVAAPAVSAVVDPTLGWDLLAKPLSTQAAADIPVALLDDELLSGWDFEDAEIGLAETEPVTDGNELLGVEEASTSSDRDPLVDMPAAPTDTNVVSSASPVTASAETLLPDPAPAVAQPISTDEITTLADLFDETTPAEGLEASIANPIVLPENLSQPSPPPPASATELTLPITANQALADQADDRRLGDRYTPASPEEDLLPLEEPVDEADSELWLDEGTLTRLSEDLFNLEETIVEPSILPYGVESEVNPSGLYSDAAPSEVVAPGEAALTGIAFSSDDPTSLEDWSASLNDFADALSTNDSTQAATASELNVIAAEPPGAFILEGMDDLFADIPAAPPVTAVPPPVVSTQADASAAFTLEGMDDLFADAPTGTTPLPPTSFPETDQPLFTLQGIDDLFDGVPMAGSTPLPSAPGYPSDQSLPFTLEGVDELFADAPPVNVAPMGDALPTADALPPVPETATTDLPVQFAFDSDSTLETTDDIFVPAPTASVPPPDDVSNRAIETSSDLLLNQSSEVVAPFTFEQIGDLFMEVPSGEVPLHEPVAHEQAATGFTTAEQPVEVVPEPALAPFTLERVGDVFIEKTFEEAGSDLLTTPNPQLPSSPPTTEPSTLEQAFASLMGSFDDPMPATDGVDTPDPEKKK</sequence>
<evidence type="ECO:0000313" key="4">
    <source>
        <dbReference type="Proteomes" id="UP000239576"/>
    </source>
</evidence>
<feature type="region of interest" description="Disordered" evidence="2">
    <location>
        <begin position="77"/>
        <end position="96"/>
    </location>
</feature>
<evidence type="ECO:0000256" key="2">
    <source>
        <dbReference type="SAM" id="MobiDB-lite"/>
    </source>
</evidence>
<reference evidence="3 4" key="2">
    <citation type="submission" date="2018-03" db="EMBL/GenBank/DDBJ databases">
        <title>The ancient ancestry and fast evolution of plastids.</title>
        <authorList>
            <person name="Moore K.R."/>
            <person name="Magnabosco C."/>
            <person name="Momper L."/>
            <person name="Gold D.A."/>
            <person name="Bosak T."/>
            <person name="Fournier G.P."/>
        </authorList>
    </citation>
    <scope>NUCLEOTIDE SEQUENCE [LARGE SCALE GENOMIC DNA]</scope>
    <source>
        <strain evidence="3 4">ULC18</strain>
    </source>
</reference>
<dbReference type="RefSeq" id="WP_106257310.1">
    <property type="nucleotide sequence ID" value="NZ_CAWNSW010000089.1"/>
</dbReference>
<feature type="compositionally biased region" description="Pro residues" evidence="2">
    <location>
        <begin position="1196"/>
        <end position="1205"/>
    </location>
</feature>
<evidence type="ECO:0000313" key="3">
    <source>
        <dbReference type="EMBL" id="PSB27900.1"/>
    </source>
</evidence>
<comment type="caution">
    <text evidence="3">The sequence shown here is derived from an EMBL/GenBank/DDBJ whole genome shotgun (WGS) entry which is preliminary data.</text>
</comment>
<reference evidence="4" key="1">
    <citation type="submission" date="2018-02" db="EMBL/GenBank/DDBJ databases">
        <authorList>
            <person name="Moore K."/>
            <person name="Momper L."/>
        </authorList>
    </citation>
    <scope>NUCLEOTIDE SEQUENCE [LARGE SCALE GENOMIC DNA]</scope>
    <source>
        <strain evidence="4">ULC18</strain>
    </source>
</reference>
<proteinExistence type="predicted"/>
<organism evidence="3 4">
    <name type="scientific">Stenomitos frigidus ULC18</name>
    <dbReference type="NCBI Taxonomy" id="2107698"/>
    <lineage>
        <taxon>Bacteria</taxon>
        <taxon>Bacillati</taxon>
        <taxon>Cyanobacteriota</taxon>
        <taxon>Cyanophyceae</taxon>
        <taxon>Leptolyngbyales</taxon>
        <taxon>Leptolyngbyaceae</taxon>
        <taxon>Stenomitos</taxon>
    </lineage>
</organism>
<gene>
    <name evidence="3" type="ORF">C7B82_16135</name>
</gene>
<keyword evidence="1" id="KW-0175">Coiled coil</keyword>
<evidence type="ECO:0000256" key="1">
    <source>
        <dbReference type="SAM" id="Coils"/>
    </source>
</evidence>
<protein>
    <submittedName>
        <fullName evidence="3">Uncharacterized protein</fullName>
    </submittedName>
</protein>